<dbReference type="SMART" id="SM00579">
    <property type="entry name" value="FBD"/>
    <property type="match status" value="1"/>
</dbReference>
<organism evidence="4 5">
    <name type="scientific">Hevea brasiliensis</name>
    <name type="common">Para rubber tree</name>
    <name type="synonym">Siphonia brasiliensis</name>
    <dbReference type="NCBI Taxonomy" id="3981"/>
    <lineage>
        <taxon>Eukaryota</taxon>
        <taxon>Viridiplantae</taxon>
        <taxon>Streptophyta</taxon>
        <taxon>Embryophyta</taxon>
        <taxon>Tracheophyta</taxon>
        <taxon>Spermatophyta</taxon>
        <taxon>Magnoliopsida</taxon>
        <taxon>eudicotyledons</taxon>
        <taxon>Gunneridae</taxon>
        <taxon>Pentapetalae</taxon>
        <taxon>rosids</taxon>
        <taxon>fabids</taxon>
        <taxon>Malpighiales</taxon>
        <taxon>Euphorbiaceae</taxon>
        <taxon>Crotonoideae</taxon>
        <taxon>Micrandreae</taxon>
        <taxon>Hevea</taxon>
    </lineage>
</organism>
<dbReference type="SUPFAM" id="SSF81383">
    <property type="entry name" value="F-box domain"/>
    <property type="match status" value="1"/>
</dbReference>
<feature type="region of interest" description="Disordered" evidence="1">
    <location>
        <begin position="1"/>
        <end position="23"/>
    </location>
</feature>
<evidence type="ECO:0000256" key="1">
    <source>
        <dbReference type="SAM" id="MobiDB-lite"/>
    </source>
</evidence>
<keyword evidence="5" id="KW-1185">Reference proteome</keyword>
<dbReference type="InterPro" id="IPR006566">
    <property type="entry name" value="FBD"/>
</dbReference>
<feature type="domain" description="FBD" evidence="3">
    <location>
        <begin position="431"/>
        <end position="511"/>
    </location>
</feature>
<dbReference type="Gene3D" id="1.20.1280.50">
    <property type="match status" value="1"/>
</dbReference>
<dbReference type="PANTHER" id="PTHR31900">
    <property type="entry name" value="F-BOX/RNI SUPERFAMILY PROTEIN-RELATED"/>
    <property type="match status" value="1"/>
</dbReference>
<dbReference type="Gene3D" id="3.80.10.10">
    <property type="entry name" value="Ribonuclease Inhibitor"/>
    <property type="match status" value="1"/>
</dbReference>
<dbReference type="InterPro" id="IPR050232">
    <property type="entry name" value="FBL13/AtMIF1-like"/>
</dbReference>
<protein>
    <recommendedName>
        <fullName evidence="6">F-box domain-containing protein</fullName>
    </recommendedName>
</protein>
<dbReference type="Pfam" id="PF00646">
    <property type="entry name" value="F-box"/>
    <property type="match status" value="1"/>
</dbReference>
<evidence type="ECO:0000259" key="3">
    <source>
        <dbReference type="SMART" id="SM00579"/>
    </source>
</evidence>
<evidence type="ECO:0000259" key="2">
    <source>
        <dbReference type="SMART" id="SM00256"/>
    </source>
</evidence>
<dbReference type="InterPro" id="IPR053781">
    <property type="entry name" value="F-box_AtFBL13-like"/>
</dbReference>
<evidence type="ECO:0000313" key="4">
    <source>
        <dbReference type="EMBL" id="KAJ9168931.1"/>
    </source>
</evidence>
<feature type="domain" description="F-box" evidence="2">
    <location>
        <begin position="46"/>
        <end position="87"/>
    </location>
</feature>
<evidence type="ECO:0008006" key="6">
    <source>
        <dbReference type="Google" id="ProtNLM"/>
    </source>
</evidence>
<name>A0ABQ9LLT2_HEVBR</name>
<dbReference type="InterPro" id="IPR055357">
    <property type="entry name" value="LRR_At1g61320_AtMIF1"/>
</dbReference>
<gene>
    <name evidence="4" type="ORF">P3X46_020406</name>
</gene>
<dbReference type="PANTHER" id="PTHR31900:SF32">
    <property type="entry name" value="F-BOX_RNI_FBD-LIKE DOMAIN PROTEIN"/>
    <property type="match status" value="1"/>
</dbReference>
<dbReference type="SMART" id="SM00256">
    <property type="entry name" value="FBOX"/>
    <property type="match status" value="1"/>
</dbReference>
<dbReference type="Proteomes" id="UP001174677">
    <property type="component" value="Chromosome 11"/>
</dbReference>
<accession>A0ABQ9LLT2</accession>
<dbReference type="Pfam" id="PF08387">
    <property type="entry name" value="FBD"/>
    <property type="match status" value="1"/>
</dbReference>
<comment type="caution">
    <text evidence="4">The sequence shown here is derived from an EMBL/GenBank/DDBJ whole genome shotgun (WGS) entry which is preliminary data.</text>
</comment>
<dbReference type="EMBL" id="JARPOI010000011">
    <property type="protein sequence ID" value="KAJ9168931.1"/>
    <property type="molecule type" value="Genomic_DNA"/>
</dbReference>
<dbReference type="InterPro" id="IPR032675">
    <property type="entry name" value="LRR_dom_sf"/>
</dbReference>
<evidence type="ECO:0000313" key="5">
    <source>
        <dbReference type="Proteomes" id="UP001174677"/>
    </source>
</evidence>
<proteinExistence type="predicted"/>
<sequence>MMEEQFSNLSPLDSHGRGADQPFSQFTEQRSQKFKSADEEDRFSPLPDSLIHHILSFLPSTKDAIQTCVLSKRWQHLWTHVPNLIFRYCEEHNPQFYESYGEFIVKTLSLYSSSKIRKFHLQLDSSHYYSLNSQIESWILFVMRRDPEELTLEFCSFEDYHVIFSDSDAYLLPKFFYSNNSLQELKTEFCDFLPEGRVDWRSLKVLHIGHAKFTDEVMKNILSGSPLLESLKLKYCHGIHRLDIASKRMKKLVIYHILDLTGGQDDSALEIFSPHLEKLKILGSWGKTKCKLMNVSSLVSAVLDFQLDNYERVSNDFYQKYRNVVKELLEKIQHAKQLKIGTWCTEVLSILEVKAMASPLSTRKCLVLNFRYFKNWVFPGVANLLHNSPELEKLVIKISYGRSLQFNFDENFTNCYDIGESYWTSQNKIFNCLLLNLKTIEIFSHEEHLFENKYALAFVEFLLRNAKVLEKMAIFNDYPFHAPNKTDRLLKVAQKLLSVPRSSPHAVVLFPIPK</sequence>
<dbReference type="InterPro" id="IPR036047">
    <property type="entry name" value="F-box-like_dom_sf"/>
</dbReference>
<dbReference type="InterPro" id="IPR001810">
    <property type="entry name" value="F-box_dom"/>
</dbReference>
<dbReference type="SUPFAM" id="SSF52047">
    <property type="entry name" value="RNI-like"/>
    <property type="match status" value="1"/>
</dbReference>
<dbReference type="CDD" id="cd22160">
    <property type="entry name" value="F-box_AtFBL13-like"/>
    <property type="match status" value="1"/>
</dbReference>
<dbReference type="Pfam" id="PF23622">
    <property type="entry name" value="LRR_At1g61320_AtMIF1"/>
    <property type="match status" value="1"/>
</dbReference>
<feature type="compositionally biased region" description="Polar residues" evidence="1">
    <location>
        <begin position="1"/>
        <end position="11"/>
    </location>
</feature>
<reference evidence="4" key="1">
    <citation type="journal article" date="2023" name="Plant Biotechnol. J.">
        <title>Chromosome-level wild Hevea brasiliensis genome provides new tools for genomic-assisted breeding and valuable loci to elevate rubber yield.</title>
        <authorList>
            <person name="Cheng H."/>
            <person name="Song X."/>
            <person name="Hu Y."/>
            <person name="Wu T."/>
            <person name="Yang Q."/>
            <person name="An Z."/>
            <person name="Feng S."/>
            <person name="Deng Z."/>
            <person name="Wu W."/>
            <person name="Zeng X."/>
            <person name="Tu M."/>
            <person name="Wang X."/>
            <person name="Huang H."/>
        </authorList>
    </citation>
    <scope>NUCLEOTIDE SEQUENCE</scope>
    <source>
        <strain evidence="4">MT/VB/25A 57/8</strain>
    </source>
</reference>